<comment type="caution">
    <text evidence="14">The sequence shown here is derived from an EMBL/GenBank/DDBJ whole genome shotgun (WGS) entry which is preliminary data.</text>
</comment>
<dbReference type="InterPro" id="IPR010617">
    <property type="entry name" value="TMEM175-like"/>
</dbReference>
<organism evidence="14 15">
    <name type="scientific">Pseudoalteromonas phenolica</name>
    <dbReference type="NCBI Taxonomy" id="161398"/>
    <lineage>
        <taxon>Bacteria</taxon>
        <taxon>Pseudomonadati</taxon>
        <taxon>Pseudomonadota</taxon>
        <taxon>Gammaproteobacteria</taxon>
        <taxon>Alteromonadales</taxon>
        <taxon>Pseudoalteromonadaceae</taxon>
        <taxon>Pseudoalteromonas</taxon>
    </lineage>
</organism>
<dbReference type="GO" id="GO:0016020">
    <property type="term" value="C:membrane"/>
    <property type="evidence" value="ECO:0007669"/>
    <property type="project" value="UniProtKB-SubCell"/>
</dbReference>
<evidence type="ECO:0000313" key="14">
    <source>
        <dbReference type="EMBL" id="RZQ51507.1"/>
    </source>
</evidence>
<comment type="subcellular location">
    <subcellularLocation>
        <location evidence="1">Membrane</location>
        <topology evidence="1">Multi-pass membrane protein</topology>
    </subcellularLocation>
</comment>
<evidence type="ECO:0000313" key="15">
    <source>
        <dbReference type="Proteomes" id="UP000291338"/>
    </source>
</evidence>
<keyword evidence="4" id="KW-0633">Potassium transport</keyword>
<evidence type="ECO:0008006" key="16">
    <source>
        <dbReference type="Google" id="ProtNLM"/>
    </source>
</evidence>
<keyword evidence="7" id="KW-0630">Potassium</keyword>
<evidence type="ECO:0000256" key="3">
    <source>
        <dbReference type="ARBA" id="ARBA00022448"/>
    </source>
</evidence>
<evidence type="ECO:0000256" key="2">
    <source>
        <dbReference type="ARBA" id="ARBA00006920"/>
    </source>
</evidence>
<evidence type="ECO:0000256" key="6">
    <source>
        <dbReference type="ARBA" id="ARBA00022826"/>
    </source>
</evidence>
<keyword evidence="10 13" id="KW-0472">Membrane</keyword>
<evidence type="ECO:0000256" key="1">
    <source>
        <dbReference type="ARBA" id="ARBA00004141"/>
    </source>
</evidence>
<dbReference type="Pfam" id="PF06736">
    <property type="entry name" value="TMEM175"/>
    <property type="match status" value="1"/>
</dbReference>
<evidence type="ECO:0000256" key="13">
    <source>
        <dbReference type="SAM" id="Phobius"/>
    </source>
</evidence>
<dbReference type="GO" id="GO:0005267">
    <property type="term" value="F:potassium channel activity"/>
    <property type="evidence" value="ECO:0007669"/>
    <property type="project" value="UniProtKB-KW"/>
</dbReference>
<evidence type="ECO:0000256" key="4">
    <source>
        <dbReference type="ARBA" id="ARBA00022538"/>
    </source>
</evidence>
<keyword evidence="9" id="KW-0406">Ion transport</keyword>
<comment type="similarity">
    <text evidence="2">Belongs to the TMEM175 family.</text>
</comment>
<evidence type="ECO:0000256" key="12">
    <source>
        <dbReference type="ARBA" id="ARBA00034430"/>
    </source>
</evidence>
<name>A0A4Q7IKQ9_9GAMM</name>
<reference evidence="14 15" key="1">
    <citation type="submission" date="2018-01" db="EMBL/GenBank/DDBJ databases">
        <title>Co-occurrence of chitin degradation, pigmentation and bioactivity in marine Pseudoalteromonas.</title>
        <authorList>
            <person name="Paulsen S."/>
            <person name="Gram L."/>
            <person name="Machado H."/>
        </authorList>
    </citation>
    <scope>NUCLEOTIDE SEQUENCE [LARGE SCALE GENOMIC DNA]</scope>
    <source>
        <strain evidence="14 15">S3898</strain>
    </source>
</reference>
<dbReference type="GO" id="GO:0015252">
    <property type="term" value="F:proton channel activity"/>
    <property type="evidence" value="ECO:0007669"/>
    <property type="project" value="InterPro"/>
</dbReference>
<proteinExistence type="inferred from homology"/>
<dbReference type="Proteomes" id="UP000291338">
    <property type="component" value="Unassembled WGS sequence"/>
</dbReference>
<keyword evidence="8 13" id="KW-1133">Transmembrane helix</keyword>
<evidence type="ECO:0000256" key="9">
    <source>
        <dbReference type="ARBA" id="ARBA00023065"/>
    </source>
</evidence>
<dbReference type="RefSeq" id="WP_130257049.1">
    <property type="nucleotide sequence ID" value="NZ_PPSX01000095.1"/>
</dbReference>
<protein>
    <recommendedName>
        <fullName evidence="16">DUF1211 domain-containing protein</fullName>
    </recommendedName>
</protein>
<feature type="transmembrane region" description="Helical" evidence="13">
    <location>
        <begin position="124"/>
        <end position="146"/>
    </location>
</feature>
<dbReference type="EMBL" id="PPSX01000095">
    <property type="protein sequence ID" value="RZQ51507.1"/>
    <property type="molecule type" value="Genomic_DNA"/>
</dbReference>
<evidence type="ECO:0000256" key="10">
    <source>
        <dbReference type="ARBA" id="ARBA00023136"/>
    </source>
</evidence>
<evidence type="ECO:0000256" key="8">
    <source>
        <dbReference type="ARBA" id="ARBA00022989"/>
    </source>
</evidence>
<feature type="transmembrane region" description="Helical" evidence="13">
    <location>
        <begin position="166"/>
        <end position="184"/>
    </location>
</feature>
<gene>
    <name evidence="14" type="ORF">C1E23_18945</name>
</gene>
<feature type="transmembrane region" description="Helical" evidence="13">
    <location>
        <begin position="76"/>
        <end position="95"/>
    </location>
</feature>
<evidence type="ECO:0000256" key="7">
    <source>
        <dbReference type="ARBA" id="ARBA00022958"/>
    </source>
</evidence>
<accession>A0A4Q7IKQ9</accession>
<evidence type="ECO:0000256" key="11">
    <source>
        <dbReference type="ARBA" id="ARBA00023303"/>
    </source>
</evidence>
<keyword evidence="3" id="KW-0813">Transport</keyword>
<keyword evidence="6" id="KW-0631">Potassium channel</keyword>
<feature type="transmembrane region" description="Helical" evidence="13">
    <location>
        <begin position="7"/>
        <end position="26"/>
    </location>
</feature>
<evidence type="ECO:0000256" key="5">
    <source>
        <dbReference type="ARBA" id="ARBA00022692"/>
    </source>
</evidence>
<keyword evidence="5 13" id="KW-0812">Transmembrane</keyword>
<comment type="catalytic activity">
    <reaction evidence="12">
        <text>K(+)(in) = K(+)(out)</text>
        <dbReference type="Rhea" id="RHEA:29463"/>
        <dbReference type="ChEBI" id="CHEBI:29103"/>
    </reaction>
</comment>
<dbReference type="AlphaFoldDB" id="A0A4Q7IKQ9"/>
<feature type="transmembrane region" description="Helical" evidence="13">
    <location>
        <begin position="38"/>
        <end position="56"/>
    </location>
</feature>
<sequence length="224" mass="25823">MVSKSRIEALSDAIFGLALTFLVVKMEIPKSYAEFESMSHGFIGFFITFLMLFIIWNNQARLLSSIDKVDTPLKALLACFLFTILFFVFPLKYMFTLALETFFPFYQSAIKMEETLTLSQISQLIHIFSSTLMAIFGLLMLMNIYIYKNREKLILTVSKISIKREIFTDLAIVLIALISHIMVYLLSANLLYLTGMVYLLILPTRWQLGKRYKEESTLSLNPSI</sequence>
<keyword evidence="11" id="KW-0407">Ion channel</keyword>